<dbReference type="Pfam" id="PF00448">
    <property type="entry name" value="SRP54"/>
    <property type="match status" value="1"/>
</dbReference>
<dbReference type="InterPro" id="IPR000897">
    <property type="entry name" value="SRP54_GTPase_dom"/>
</dbReference>
<dbReference type="SMART" id="SM00382">
    <property type="entry name" value="AAA"/>
    <property type="match status" value="1"/>
</dbReference>
<comment type="subcellular location">
    <subcellularLocation>
        <location evidence="9">Cell membrane</location>
        <topology evidence="9">Peripheral membrane protein</topology>
        <orientation evidence="9">Cytoplasmic side</orientation>
    </subcellularLocation>
    <subcellularLocation>
        <location evidence="9">Cytoplasm</location>
    </subcellularLocation>
</comment>
<keyword evidence="7 9" id="KW-0675">Receptor</keyword>
<evidence type="ECO:0000256" key="6">
    <source>
        <dbReference type="ARBA" id="ARBA00023136"/>
    </source>
</evidence>
<dbReference type="GO" id="GO:0005886">
    <property type="term" value="C:plasma membrane"/>
    <property type="evidence" value="ECO:0007669"/>
    <property type="project" value="UniProtKB-SubCell"/>
</dbReference>
<accession>H7ELE8</accession>
<comment type="similarity">
    <text evidence="9">Belongs to the GTP-binding SRP family. FtsY subfamily.</text>
</comment>
<dbReference type="Proteomes" id="UP000003571">
    <property type="component" value="Unassembled WGS sequence"/>
</dbReference>
<protein>
    <recommendedName>
        <fullName evidence="9">Signal recognition particle receptor FtsY</fullName>
        <shortName evidence="9">SRP receptor</shortName>
        <ecNumber evidence="9">3.6.5.4</ecNumber>
    </recommendedName>
</protein>
<evidence type="ECO:0000259" key="10">
    <source>
        <dbReference type="SMART" id="SM00382"/>
    </source>
</evidence>
<feature type="binding site" evidence="9">
    <location>
        <begin position="244"/>
        <end position="247"/>
    </location>
    <ligand>
        <name>GTP</name>
        <dbReference type="ChEBI" id="CHEBI:37565"/>
    </ligand>
</feature>
<comment type="caution">
    <text evidence="13">The sequence shown here is derived from an EMBL/GenBank/DDBJ whole genome shotgun (WGS) entry which is preliminary data.</text>
</comment>
<dbReference type="Gene3D" id="1.20.120.140">
    <property type="entry name" value="Signal recognition particle SRP54, nucleotide-binding domain"/>
    <property type="match status" value="1"/>
</dbReference>
<keyword evidence="4 9" id="KW-0378">Hydrolase</keyword>
<dbReference type="RefSeq" id="WP_002704756.1">
    <property type="nucleotide sequence ID" value="NZ_AGRW01000049.1"/>
</dbReference>
<keyword evidence="3 9" id="KW-0547">Nucleotide-binding</keyword>
<gene>
    <name evidence="9" type="primary">ftsY</name>
    <name evidence="13" type="ORF">TresaDRAFT_1098</name>
</gene>
<dbReference type="PATRIC" id="fig|907348.3.peg.1734"/>
<dbReference type="InterPro" id="IPR013822">
    <property type="entry name" value="Signal_recog_particl_SRP54_hlx"/>
</dbReference>
<dbReference type="GO" id="GO:0005737">
    <property type="term" value="C:cytoplasm"/>
    <property type="evidence" value="ECO:0007669"/>
    <property type="project" value="UniProtKB-SubCell"/>
</dbReference>
<name>H7ELE8_9SPIR</name>
<dbReference type="STRING" id="907348.TresaDRAFT_1098"/>
<evidence type="ECO:0000256" key="2">
    <source>
        <dbReference type="ARBA" id="ARBA00022490"/>
    </source>
</evidence>
<evidence type="ECO:0000256" key="9">
    <source>
        <dbReference type="HAMAP-Rule" id="MF_00920"/>
    </source>
</evidence>
<dbReference type="InterPro" id="IPR003593">
    <property type="entry name" value="AAA+_ATPase"/>
</dbReference>
<dbReference type="SUPFAM" id="SSF47364">
    <property type="entry name" value="Domain of the SRP/SRP receptor G-proteins"/>
    <property type="match status" value="1"/>
</dbReference>
<dbReference type="SMART" id="SM00963">
    <property type="entry name" value="SRP54_N"/>
    <property type="match status" value="1"/>
</dbReference>
<keyword evidence="5 9" id="KW-0342">GTP-binding</keyword>
<comment type="subunit">
    <text evidence="9">Part of the signal recognition particle protein translocation system, which is composed of SRP and FtsY.</text>
</comment>
<proteinExistence type="inferred from homology"/>
<keyword evidence="1 9" id="KW-1003">Cell membrane</keyword>
<evidence type="ECO:0000313" key="14">
    <source>
        <dbReference type="Proteomes" id="UP000003571"/>
    </source>
</evidence>
<organism evidence="13 14">
    <name type="scientific">Treponema saccharophilum DSM 2985</name>
    <dbReference type="NCBI Taxonomy" id="907348"/>
    <lineage>
        <taxon>Bacteria</taxon>
        <taxon>Pseudomonadati</taxon>
        <taxon>Spirochaetota</taxon>
        <taxon>Spirochaetia</taxon>
        <taxon>Spirochaetales</taxon>
        <taxon>Treponemataceae</taxon>
        <taxon>Treponema</taxon>
    </lineage>
</organism>
<comment type="catalytic activity">
    <reaction evidence="8 9">
        <text>GTP + H2O = GDP + phosphate + H(+)</text>
        <dbReference type="Rhea" id="RHEA:19669"/>
        <dbReference type="ChEBI" id="CHEBI:15377"/>
        <dbReference type="ChEBI" id="CHEBI:15378"/>
        <dbReference type="ChEBI" id="CHEBI:37565"/>
        <dbReference type="ChEBI" id="CHEBI:43474"/>
        <dbReference type="ChEBI" id="CHEBI:58189"/>
        <dbReference type="EC" id="3.6.5.4"/>
    </reaction>
</comment>
<evidence type="ECO:0000259" key="12">
    <source>
        <dbReference type="SMART" id="SM00963"/>
    </source>
</evidence>
<keyword evidence="2 9" id="KW-0963">Cytoplasm</keyword>
<dbReference type="GO" id="GO:0003924">
    <property type="term" value="F:GTPase activity"/>
    <property type="evidence" value="ECO:0007669"/>
    <property type="project" value="UniProtKB-UniRule"/>
</dbReference>
<keyword evidence="14" id="KW-1185">Reference proteome</keyword>
<dbReference type="GO" id="GO:0005525">
    <property type="term" value="F:GTP binding"/>
    <property type="evidence" value="ECO:0007669"/>
    <property type="project" value="UniProtKB-UniRule"/>
</dbReference>
<dbReference type="HAMAP" id="MF_00920">
    <property type="entry name" value="FtsY"/>
    <property type="match status" value="1"/>
</dbReference>
<keyword evidence="6 9" id="KW-0472">Membrane</keyword>
<evidence type="ECO:0000256" key="3">
    <source>
        <dbReference type="ARBA" id="ARBA00022741"/>
    </source>
</evidence>
<feature type="domain" description="SRP54-type proteins GTP-binding" evidence="11">
    <location>
        <begin position="91"/>
        <end position="292"/>
    </location>
</feature>
<evidence type="ECO:0000313" key="13">
    <source>
        <dbReference type="EMBL" id="EIC01489.1"/>
    </source>
</evidence>
<feature type="domain" description="Signal recognition particle SRP54 helical bundle" evidence="12">
    <location>
        <begin position="3"/>
        <end position="75"/>
    </location>
</feature>
<feature type="domain" description="AAA+ ATPase" evidence="10">
    <location>
        <begin position="90"/>
        <end position="242"/>
    </location>
</feature>
<dbReference type="PANTHER" id="PTHR43134">
    <property type="entry name" value="SIGNAL RECOGNITION PARTICLE RECEPTOR SUBUNIT ALPHA"/>
    <property type="match status" value="1"/>
</dbReference>
<evidence type="ECO:0000256" key="8">
    <source>
        <dbReference type="ARBA" id="ARBA00048027"/>
    </source>
</evidence>
<dbReference type="Pfam" id="PF02881">
    <property type="entry name" value="SRP54_N"/>
    <property type="match status" value="1"/>
</dbReference>
<dbReference type="SUPFAM" id="SSF52540">
    <property type="entry name" value="P-loop containing nucleoside triphosphate hydrolases"/>
    <property type="match status" value="1"/>
</dbReference>
<feature type="binding site" evidence="9">
    <location>
        <begin position="180"/>
        <end position="184"/>
    </location>
    <ligand>
        <name>GTP</name>
        <dbReference type="ChEBI" id="CHEBI:37565"/>
    </ligand>
</feature>
<dbReference type="InterPro" id="IPR004390">
    <property type="entry name" value="SR_rcpt_FtsY"/>
</dbReference>
<comment type="function">
    <text evidence="9">Involved in targeting and insertion of nascent membrane proteins into the cytoplasmic membrane. Acts as a receptor for the complex formed by the signal recognition particle (SRP) and the ribosome-nascent chain (RNC).</text>
</comment>
<dbReference type="SMART" id="SM00962">
    <property type="entry name" value="SRP54"/>
    <property type="match status" value="1"/>
</dbReference>
<dbReference type="GO" id="GO:0006614">
    <property type="term" value="P:SRP-dependent cotranslational protein targeting to membrane"/>
    <property type="evidence" value="ECO:0007669"/>
    <property type="project" value="InterPro"/>
</dbReference>
<evidence type="ECO:0000256" key="5">
    <source>
        <dbReference type="ARBA" id="ARBA00023134"/>
    </source>
</evidence>
<dbReference type="PANTHER" id="PTHR43134:SF1">
    <property type="entry name" value="SIGNAL RECOGNITION PARTICLE RECEPTOR SUBUNIT ALPHA"/>
    <property type="match status" value="1"/>
</dbReference>
<evidence type="ECO:0000256" key="7">
    <source>
        <dbReference type="ARBA" id="ARBA00023170"/>
    </source>
</evidence>
<reference evidence="13 14" key="1">
    <citation type="submission" date="2011-09" db="EMBL/GenBank/DDBJ databases">
        <title>The draft genome of Treponema saccharophilum DSM 2985.</title>
        <authorList>
            <consortium name="US DOE Joint Genome Institute (JGI-PGF)"/>
            <person name="Lucas S."/>
            <person name="Copeland A."/>
            <person name="Lapidus A."/>
            <person name="Glavina del Rio T."/>
            <person name="Dalin E."/>
            <person name="Tice H."/>
            <person name="Bruce D."/>
            <person name="Goodwin L."/>
            <person name="Pitluck S."/>
            <person name="Peters L."/>
            <person name="Kyrpides N."/>
            <person name="Mavromatis K."/>
            <person name="Ivanova N."/>
            <person name="Markowitz V."/>
            <person name="Cheng J.-F."/>
            <person name="Hugenholtz P."/>
            <person name="Woyke T."/>
            <person name="Wu D."/>
            <person name="Gronow S."/>
            <person name="Wellnitz S."/>
            <person name="Brambilla E."/>
            <person name="Klenk H.-P."/>
            <person name="Eisen J.A."/>
        </authorList>
    </citation>
    <scope>NUCLEOTIDE SEQUENCE [LARGE SCALE GENOMIC DNA]</scope>
    <source>
        <strain evidence="13 14">DSM 2985</strain>
    </source>
</reference>
<evidence type="ECO:0000256" key="4">
    <source>
        <dbReference type="ARBA" id="ARBA00022801"/>
    </source>
</evidence>
<dbReference type="InterPro" id="IPR042101">
    <property type="entry name" value="SRP54_N_sf"/>
</dbReference>
<dbReference type="EC" id="3.6.5.4" evidence="9"/>
<sequence length="294" mass="31721">MALFSFAEKIRNMFGAIGKTPKIDDEFFDDLTDALVEGDIGARMAFELSEQLRKVCREKKISTEEEVRGELMSLLLPFVSAAEFSPEPGKVSVLMMLGVNGVGKTTTAAKVARRYKESGANVVMAASDTFRAAAEEQLEMHGSRLGIRVVAHQHGGDPSAVVFDAAEAVRASGGGIVVADTAGRLHNKENLVRELQKIDRIAAQKADEGCYRKFLVIDATTGQNALRQAEVFSESVKVDAIVLTKYDSTARGGVAFTIGRELGIPVAFVCTGEGYGDIMPFNPESYTKEFLGIS</sequence>
<evidence type="ECO:0000259" key="11">
    <source>
        <dbReference type="SMART" id="SM00962"/>
    </source>
</evidence>
<dbReference type="GO" id="GO:0005047">
    <property type="term" value="F:signal recognition particle binding"/>
    <property type="evidence" value="ECO:0007669"/>
    <property type="project" value="TreeGrafter"/>
</dbReference>
<dbReference type="eggNOG" id="COG0552">
    <property type="taxonomic scope" value="Bacteria"/>
</dbReference>
<dbReference type="FunFam" id="3.40.50.300:FF:000053">
    <property type="entry name" value="Signal recognition particle receptor FtsY"/>
    <property type="match status" value="1"/>
</dbReference>
<feature type="binding site" evidence="9">
    <location>
        <begin position="98"/>
        <end position="105"/>
    </location>
    <ligand>
        <name>GTP</name>
        <dbReference type="ChEBI" id="CHEBI:37565"/>
    </ligand>
</feature>
<dbReference type="EMBL" id="AGRW01000049">
    <property type="protein sequence ID" value="EIC01489.1"/>
    <property type="molecule type" value="Genomic_DNA"/>
</dbReference>
<dbReference type="AlphaFoldDB" id="H7ELE8"/>
<dbReference type="InterPro" id="IPR036225">
    <property type="entry name" value="SRP/SRP_N"/>
</dbReference>
<evidence type="ECO:0000256" key="1">
    <source>
        <dbReference type="ARBA" id="ARBA00022475"/>
    </source>
</evidence>
<dbReference type="Gene3D" id="3.40.50.300">
    <property type="entry name" value="P-loop containing nucleotide triphosphate hydrolases"/>
    <property type="match status" value="1"/>
</dbReference>
<dbReference type="NCBIfam" id="TIGR00064">
    <property type="entry name" value="ftsY"/>
    <property type="match status" value="1"/>
</dbReference>
<dbReference type="OrthoDB" id="9804720at2"/>
<dbReference type="InterPro" id="IPR027417">
    <property type="entry name" value="P-loop_NTPase"/>
</dbReference>